<gene>
    <name evidence="1" type="ORF">EZ444_15985</name>
</gene>
<evidence type="ECO:0000313" key="2">
    <source>
        <dbReference type="Proteomes" id="UP000291117"/>
    </source>
</evidence>
<dbReference type="AlphaFoldDB" id="A0A4V2MJN8"/>
<keyword evidence="2" id="KW-1185">Reference proteome</keyword>
<organism evidence="1 2">
    <name type="scientific">Pedobacter hiemivivus</name>
    <dbReference type="NCBI Taxonomy" id="2530454"/>
    <lineage>
        <taxon>Bacteria</taxon>
        <taxon>Pseudomonadati</taxon>
        <taxon>Bacteroidota</taxon>
        <taxon>Sphingobacteriia</taxon>
        <taxon>Sphingobacteriales</taxon>
        <taxon>Sphingobacteriaceae</taxon>
        <taxon>Pedobacter</taxon>
    </lineage>
</organism>
<comment type="caution">
    <text evidence="1">The sequence shown here is derived from an EMBL/GenBank/DDBJ whole genome shotgun (WGS) entry which is preliminary data.</text>
</comment>
<protein>
    <submittedName>
        <fullName evidence="1">Uncharacterized protein</fullName>
    </submittedName>
</protein>
<name>A0A4V2MJN8_9SPHI</name>
<reference evidence="1 2" key="1">
    <citation type="submission" date="2019-02" db="EMBL/GenBank/DDBJ databases">
        <title>Pedobacter sp. RP-3-8 sp. nov., isolated from Arctic soil.</title>
        <authorList>
            <person name="Dahal R.H."/>
        </authorList>
    </citation>
    <scope>NUCLEOTIDE SEQUENCE [LARGE SCALE GENOMIC DNA]</scope>
    <source>
        <strain evidence="1 2">RP-3-8</strain>
    </source>
</reference>
<dbReference type="EMBL" id="SJSM01000010">
    <property type="protein sequence ID" value="TCC95006.1"/>
    <property type="molecule type" value="Genomic_DNA"/>
</dbReference>
<dbReference type="OrthoDB" id="769323at2"/>
<dbReference type="RefSeq" id="WP_131610154.1">
    <property type="nucleotide sequence ID" value="NZ_SJSM01000010.1"/>
</dbReference>
<evidence type="ECO:0000313" key="1">
    <source>
        <dbReference type="EMBL" id="TCC95006.1"/>
    </source>
</evidence>
<accession>A0A4V2MJN8</accession>
<proteinExistence type="predicted"/>
<dbReference type="Proteomes" id="UP000291117">
    <property type="component" value="Unassembled WGS sequence"/>
</dbReference>
<sequence>MRNMNHEPAELHFSGKPGNEMLKYKIQECLERLTVYEYRIVVRSMPDYLGKSINTFWNYAKIPIDSKMDIPYCTVRMLEVFFGLRVGDLLNASFNCSHYSEIINESYRKSKDYWVQSNVLSDDEQ</sequence>